<comment type="caution">
    <text evidence="3">The sequence shown here is derived from an EMBL/GenBank/DDBJ whole genome shotgun (WGS) entry which is preliminary data.</text>
</comment>
<feature type="domain" description="F-box" evidence="1">
    <location>
        <begin position="11"/>
        <end position="52"/>
    </location>
</feature>
<dbReference type="EMBL" id="JAATIP010000041">
    <property type="protein sequence ID" value="KAF4386769.1"/>
    <property type="molecule type" value="Genomic_DNA"/>
</dbReference>
<evidence type="ECO:0000313" key="2">
    <source>
        <dbReference type="EMBL" id="KAF4386769.1"/>
    </source>
</evidence>
<dbReference type="Proteomes" id="UP000583929">
    <property type="component" value="Unassembled WGS sequence"/>
</dbReference>
<dbReference type="SMART" id="SM00256">
    <property type="entry name" value="FBOX"/>
    <property type="match status" value="1"/>
</dbReference>
<dbReference type="SUPFAM" id="SSF81383">
    <property type="entry name" value="F-box domain"/>
    <property type="match status" value="1"/>
</dbReference>
<dbReference type="InterPro" id="IPR001810">
    <property type="entry name" value="F-box_dom"/>
</dbReference>
<protein>
    <recommendedName>
        <fullName evidence="1">F-box domain-containing protein</fullName>
    </recommendedName>
</protein>
<proteinExistence type="predicted"/>
<dbReference type="EMBL" id="JAATIQ010000029">
    <property type="protein sequence ID" value="KAF4397832.1"/>
    <property type="molecule type" value="Genomic_DNA"/>
</dbReference>
<keyword evidence="5" id="KW-1185">Reference proteome</keyword>
<dbReference type="Gene3D" id="1.20.1280.50">
    <property type="match status" value="1"/>
</dbReference>
<dbReference type="PANTHER" id="PTHR39741">
    <property type="entry name" value="F-BOX DOMAIN CONTAINING PROTEIN, EXPRESSED"/>
    <property type="match status" value="1"/>
</dbReference>
<name>A0A7J6HRC7_CANSA</name>
<evidence type="ECO:0000313" key="4">
    <source>
        <dbReference type="Proteomes" id="UP000525078"/>
    </source>
</evidence>
<evidence type="ECO:0000313" key="3">
    <source>
        <dbReference type="EMBL" id="KAF4397832.1"/>
    </source>
</evidence>
<sequence length="249" mass="28610">MDTRLDPLDCLDTDMMIKILTYVEEHSDLLSISAVSRSWRHFVVENGFFKQLCLRMRISYWSSTGQRNCEVPETLIYKLASNICVISEISIKPFEAFFQEGLPIYSARGMRFRLGHPKSPIDLKNFPVKEPCDDKFIWTYTSEVFQMAQKNSLQMFKLPKPVLCIGGYLQIELLGRIQTQELDGFVSHIQVLGLPLAPAFDVEILDQSGNFVLKQYLQSDNTPVNLPEYKPPSVTTFGWSDEDESDDEF</sequence>
<evidence type="ECO:0000259" key="1">
    <source>
        <dbReference type="SMART" id="SM00256"/>
    </source>
</evidence>
<organism evidence="3 5">
    <name type="scientific">Cannabis sativa</name>
    <name type="common">Hemp</name>
    <name type="synonym">Marijuana</name>
    <dbReference type="NCBI Taxonomy" id="3483"/>
    <lineage>
        <taxon>Eukaryota</taxon>
        <taxon>Viridiplantae</taxon>
        <taxon>Streptophyta</taxon>
        <taxon>Embryophyta</taxon>
        <taxon>Tracheophyta</taxon>
        <taxon>Spermatophyta</taxon>
        <taxon>Magnoliopsida</taxon>
        <taxon>eudicotyledons</taxon>
        <taxon>Gunneridae</taxon>
        <taxon>Pentapetalae</taxon>
        <taxon>rosids</taxon>
        <taxon>fabids</taxon>
        <taxon>Rosales</taxon>
        <taxon>Cannabaceae</taxon>
        <taxon>Cannabis</taxon>
    </lineage>
</organism>
<gene>
    <name evidence="2" type="ORF">F8388_006724</name>
    <name evidence="3" type="ORF">G4B88_019553</name>
</gene>
<dbReference type="InterPro" id="IPR036047">
    <property type="entry name" value="F-box-like_dom_sf"/>
</dbReference>
<evidence type="ECO:0000313" key="5">
    <source>
        <dbReference type="Proteomes" id="UP000583929"/>
    </source>
</evidence>
<dbReference type="PANTHER" id="PTHR39741:SF14">
    <property type="entry name" value="F-BOX DOMAIN-CONTAINING PROTEIN"/>
    <property type="match status" value="1"/>
</dbReference>
<dbReference type="Pfam" id="PF12937">
    <property type="entry name" value="F-box-like"/>
    <property type="match status" value="1"/>
</dbReference>
<dbReference type="InterPro" id="IPR055336">
    <property type="entry name" value="At4g00755-like"/>
</dbReference>
<dbReference type="AlphaFoldDB" id="A0A7J6HRC7"/>
<dbReference type="Proteomes" id="UP000525078">
    <property type="component" value="Unassembled WGS sequence"/>
</dbReference>
<accession>A0A7J6HRC7</accession>
<reference evidence="4 5" key="1">
    <citation type="journal article" date="2020" name="bioRxiv">
        <title>Sequence and annotation of 42 cannabis genomes reveals extensive copy number variation in cannabinoid synthesis and pathogen resistance genes.</title>
        <authorList>
            <person name="Mckernan K.J."/>
            <person name="Helbert Y."/>
            <person name="Kane L.T."/>
            <person name="Ebling H."/>
            <person name="Zhang L."/>
            <person name="Liu B."/>
            <person name="Eaton Z."/>
            <person name="Mclaughlin S."/>
            <person name="Kingan S."/>
            <person name="Baybayan P."/>
            <person name="Concepcion G."/>
            <person name="Jordan M."/>
            <person name="Riva A."/>
            <person name="Barbazuk W."/>
            <person name="Harkins T."/>
        </authorList>
    </citation>
    <scope>NUCLEOTIDE SEQUENCE [LARGE SCALE GENOMIC DNA]</scope>
    <source>
        <strain evidence="4 5">cv. Jamaican Lion 4</strain>
        <strain evidence="3">Father</strain>
        <strain evidence="2">Mother</strain>
        <tissue evidence="3">Leaf</tissue>
    </source>
</reference>